<organism evidence="10">
    <name type="scientific">Arabidopsis lyrata subsp. lyrata</name>
    <name type="common">Lyre-leaved rock-cress</name>
    <dbReference type="NCBI Taxonomy" id="81972"/>
    <lineage>
        <taxon>Eukaryota</taxon>
        <taxon>Viridiplantae</taxon>
        <taxon>Streptophyta</taxon>
        <taxon>Embryophyta</taxon>
        <taxon>Tracheophyta</taxon>
        <taxon>Spermatophyta</taxon>
        <taxon>Magnoliopsida</taxon>
        <taxon>eudicotyledons</taxon>
        <taxon>Gunneridae</taxon>
        <taxon>Pentapetalae</taxon>
        <taxon>rosids</taxon>
        <taxon>malvids</taxon>
        <taxon>Brassicales</taxon>
        <taxon>Brassicaceae</taxon>
        <taxon>Camelineae</taxon>
        <taxon>Arabidopsis</taxon>
    </lineage>
</organism>
<reference evidence="10" key="1">
    <citation type="journal article" date="2011" name="Nat. Genet.">
        <title>The Arabidopsis lyrata genome sequence and the basis of rapid genome size change.</title>
        <authorList>
            <person name="Hu T.T."/>
            <person name="Pattyn P."/>
            <person name="Bakker E.G."/>
            <person name="Cao J."/>
            <person name="Cheng J.-F."/>
            <person name="Clark R.M."/>
            <person name="Fahlgren N."/>
            <person name="Fawcett J.A."/>
            <person name="Grimwood J."/>
            <person name="Gundlach H."/>
            <person name="Haberer G."/>
            <person name="Hollister J.D."/>
            <person name="Ossowski S."/>
            <person name="Ottilar R.P."/>
            <person name="Salamov A.A."/>
            <person name="Schneeberger K."/>
            <person name="Spannagl M."/>
            <person name="Wang X."/>
            <person name="Yang L."/>
            <person name="Nasrallah M.E."/>
            <person name="Bergelson J."/>
            <person name="Carrington J.C."/>
            <person name="Gaut B.S."/>
            <person name="Schmutz J."/>
            <person name="Mayer K.F.X."/>
            <person name="Van de Peer Y."/>
            <person name="Grigoriev I.V."/>
            <person name="Nordborg M."/>
            <person name="Weigel D."/>
            <person name="Guo Y.-L."/>
        </authorList>
    </citation>
    <scope>NUCLEOTIDE SEQUENCE [LARGE SCALE GENOMIC DNA]</scope>
    <source>
        <strain evidence="10">cv. MN47</strain>
    </source>
</reference>
<dbReference type="EMBL" id="GL348719">
    <property type="protein sequence ID" value="EFH43092.1"/>
    <property type="molecule type" value="Genomic_DNA"/>
</dbReference>
<dbReference type="HOGENOM" id="CLU_161668_3_1_1"/>
<evidence type="ECO:0000313" key="9">
    <source>
        <dbReference type="EMBL" id="EFH43092.1"/>
    </source>
</evidence>
<evidence type="ECO:0000256" key="1">
    <source>
        <dbReference type="ARBA" id="ARBA00006722"/>
    </source>
</evidence>
<comment type="similarity">
    <text evidence="1">Belongs to the DEFL family.</text>
</comment>
<dbReference type="Gene3D" id="3.30.30.10">
    <property type="entry name" value="Knottin, scorpion toxin-like"/>
    <property type="match status" value="1"/>
</dbReference>
<dbReference type="PANTHER" id="PTHR33147">
    <property type="entry name" value="DEFENSIN-LIKE PROTEIN 1"/>
    <property type="match status" value="1"/>
</dbReference>
<dbReference type="SUPFAM" id="SSF57095">
    <property type="entry name" value="Scorpion toxin-like"/>
    <property type="match status" value="1"/>
</dbReference>
<dbReference type="GO" id="GO:0031640">
    <property type="term" value="P:killing of cells of another organism"/>
    <property type="evidence" value="ECO:0007669"/>
    <property type="project" value="UniProtKB-KW"/>
</dbReference>
<dbReference type="PROSITE" id="PS00940">
    <property type="entry name" value="GAMMA_THIONIN"/>
    <property type="match status" value="1"/>
</dbReference>
<dbReference type="GO" id="GO:0050832">
    <property type="term" value="P:defense response to fungus"/>
    <property type="evidence" value="ECO:0007669"/>
    <property type="project" value="UniProtKB-KW"/>
</dbReference>
<dbReference type="InterPro" id="IPR003614">
    <property type="entry name" value="Knottins"/>
</dbReference>
<keyword evidence="3" id="KW-0295">Fungicide</keyword>
<keyword evidence="4 7" id="KW-0732">Signal</keyword>
<evidence type="ECO:0000256" key="6">
    <source>
        <dbReference type="ARBA" id="ARBA00023157"/>
    </source>
</evidence>
<keyword evidence="6" id="KW-1015">Disulfide bond</keyword>
<evidence type="ECO:0000256" key="2">
    <source>
        <dbReference type="ARBA" id="ARBA00022529"/>
    </source>
</evidence>
<dbReference type="AlphaFoldDB" id="D7MGC4"/>
<dbReference type="eggNOG" id="ENOG502S7H9">
    <property type="taxonomic scope" value="Eukaryota"/>
</dbReference>
<proteinExistence type="inferred from homology"/>
<sequence length="79" mass="8684">MAKSSCTLVALLCLYFLLLSSTNLKAVEAGVCQRYSGSWEGVCIFSSNCNTQCIERESAKYGACHRDDNGLACFCYFDC</sequence>
<gene>
    <name evidence="9" type="ORF">ARALYDRAFT_656054</name>
</gene>
<dbReference type="Gramene" id="Al_scaffold_0007_109">
    <property type="protein sequence ID" value="Al_scaffold_0007_109"/>
    <property type="gene ID" value="Al_scaffold_0007_109"/>
</dbReference>
<feature type="chain" id="PRO_5003104012" evidence="7">
    <location>
        <begin position="30"/>
        <end position="79"/>
    </location>
</feature>
<dbReference type="SMART" id="SM00505">
    <property type="entry name" value="Knot1"/>
    <property type="match status" value="1"/>
</dbReference>
<dbReference type="Pfam" id="PF00304">
    <property type="entry name" value="Gamma-thionin"/>
    <property type="match status" value="1"/>
</dbReference>
<dbReference type="PANTHER" id="PTHR33147:SF156">
    <property type="entry name" value="KNOTTIN SCORPION TOXIN-LIKE DOMAIN-CONTAINING PROTEIN"/>
    <property type="match status" value="1"/>
</dbReference>
<keyword evidence="5" id="KW-0611">Plant defense</keyword>
<evidence type="ECO:0000259" key="8">
    <source>
        <dbReference type="SMART" id="SM00505"/>
    </source>
</evidence>
<feature type="signal peptide" evidence="7">
    <location>
        <begin position="1"/>
        <end position="29"/>
    </location>
</feature>
<evidence type="ECO:0000256" key="4">
    <source>
        <dbReference type="ARBA" id="ARBA00022729"/>
    </source>
</evidence>
<evidence type="ECO:0000256" key="3">
    <source>
        <dbReference type="ARBA" id="ARBA00022577"/>
    </source>
</evidence>
<keyword evidence="10" id="KW-1185">Reference proteome</keyword>
<name>D7MGC4_ARALL</name>
<dbReference type="InterPro" id="IPR008176">
    <property type="entry name" value="Defensin_plant"/>
</dbReference>
<evidence type="ECO:0000313" key="10">
    <source>
        <dbReference type="Proteomes" id="UP000008694"/>
    </source>
</evidence>
<evidence type="ECO:0000256" key="7">
    <source>
        <dbReference type="SAM" id="SignalP"/>
    </source>
</evidence>
<protein>
    <submittedName>
        <fullName evidence="9">Predicted protein</fullName>
    </submittedName>
</protein>
<evidence type="ECO:0000256" key="5">
    <source>
        <dbReference type="ARBA" id="ARBA00022821"/>
    </source>
</evidence>
<accession>D7MGC4</accession>
<feature type="domain" description="Knottins-like" evidence="8">
    <location>
        <begin position="31"/>
        <end position="79"/>
    </location>
</feature>
<keyword evidence="2" id="KW-0929">Antimicrobial</keyword>
<dbReference type="InterPro" id="IPR036574">
    <property type="entry name" value="Scorpion_toxin-like_sf"/>
</dbReference>
<dbReference type="Proteomes" id="UP000008694">
    <property type="component" value="Unassembled WGS sequence"/>
</dbReference>